<accession>A0A8J3PLJ5</accession>
<organism evidence="2 3">
    <name type="scientific">Planosporangium flavigriseum</name>
    <dbReference type="NCBI Taxonomy" id="373681"/>
    <lineage>
        <taxon>Bacteria</taxon>
        <taxon>Bacillati</taxon>
        <taxon>Actinomycetota</taxon>
        <taxon>Actinomycetes</taxon>
        <taxon>Micromonosporales</taxon>
        <taxon>Micromonosporaceae</taxon>
        <taxon>Planosporangium</taxon>
    </lineage>
</organism>
<evidence type="ECO:0000259" key="1">
    <source>
        <dbReference type="Pfam" id="PF00582"/>
    </source>
</evidence>
<keyword evidence="3" id="KW-1185">Reference proteome</keyword>
<evidence type="ECO:0000313" key="2">
    <source>
        <dbReference type="EMBL" id="GIG74566.1"/>
    </source>
</evidence>
<feature type="domain" description="UspA" evidence="1">
    <location>
        <begin position="133"/>
        <end position="265"/>
    </location>
</feature>
<dbReference type="Gene3D" id="3.40.50.620">
    <property type="entry name" value="HUPs"/>
    <property type="match status" value="2"/>
</dbReference>
<reference evidence="2" key="1">
    <citation type="submission" date="2021-01" db="EMBL/GenBank/DDBJ databases">
        <title>Whole genome shotgun sequence of Planosporangium flavigriseum NBRC 105377.</title>
        <authorList>
            <person name="Komaki H."/>
            <person name="Tamura T."/>
        </authorList>
    </citation>
    <scope>NUCLEOTIDE SEQUENCE</scope>
    <source>
        <strain evidence="2">NBRC 105377</strain>
    </source>
</reference>
<dbReference type="Proteomes" id="UP000653674">
    <property type="component" value="Unassembled WGS sequence"/>
</dbReference>
<dbReference type="InterPro" id="IPR014729">
    <property type="entry name" value="Rossmann-like_a/b/a_fold"/>
</dbReference>
<sequence length="275" mass="28849">MALWWAAREAQRREVPLTVVLAYNWRTLATRLLGDHEFEEYIRDLAVAIVDAAMAEVRTIAPRVHVRGEASPGEPAPVLLEASDGADMVVVGSRGGDRFACHGTGSVSAHVAAETSCPMTVVVRGRSDANTGPVIVGVDGSTSADVATGVAFEEAASRRCALRAVLAYSGWMPPRPANALRAGCAGAPIRAGLEAALVDHLAGWRHKYPDVQVGYAVGRGSPGALLTWWSRQAQLVTVGRRSGAAPLSDSVGRQLIRHADCPVLIAGTDTQSGSA</sequence>
<name>A0A8J3PLJ5_9ACTN</name>
<evidence type="ECO:0000313" key="3">
    <source>
        <dbReference type="Proteomes" id="UP000653674"/>
    </source>
</evidence>
<dbReference type="PANTHER" id="PTHR31964">
    <property type="entry name" value="ADENINE NUCLEOTIDE ALPHA HYDROLASES-LIKE SUPERFAMILY PROTEIN"/>
    <property type="match status" value="1"/>
</dbReference>
<dbReference type="EMBL" id="BONU01000019">
    <property type="protein sequence ID" value="GIG74566.1"/>
    <property type="molecule type" value="Genomic_DNA"/>
</dbReference>
<proteinExistence type="predicted"/>
<comment type="caution">
    <text evidence="2">The sequence shown here is derived from an EMBL/GenBank/DDBJ whole genome shotgun (WGS) entry which is preliminary data.</text>
</comment>
<feature type="domain" description="UspA" evidence="1">
    <location>
        <begin position="2"/>
        <end position="122"/>
    </location>
</feature>
<dbReference type="AlphaFoldDB" id="A0A8J3PLJ5"/>
<dbReference type="Pfam" id="PF00582">
    <property type="entry name" value="Usp"/>
    <property type="match status" value="2"/>
</dbReference>
<gene>
    <name evidence="2" type="ORF">Pfl04_29700</name>
</gene>
<dbReference type="SUPFAM" id="SSF52402">
    <property type="entry name" value="Adenine nucleotide alpha hydrolases-like"/>
    <property type="match status" value="2"/>
</dbReference>
<dbReference type="PANTHER" id="PTHR31964:SF113">
    <property type="entry name" value="USPA DOMAIN-CONTAINING PROTEIN"/>
    <property type="match status" value="1"/>
</dbReference>
<protein>
    <recommendedName>
        <fullName evidence="1">UspA domain-containing protein</fullName>
    </recommendedName>
</protein>
<dbReference type="InterPro" id="IPR006016">
    <property type="entry name" value="UspA"/>
</dbReference>